<feature type="compositionally biased region" description="Low complexity" evidence="5">
    <location>
        <begin position="513"/>
        <end position="566"/>
    </location>
</feature>
<evidence type="ECO:0000313" key="9">
    <source>
        <dbReference type="Proteomes" id="UP001527925"/>
    </source>
</evidence>
<evidence type="ECO:0000313" key="8">
    <source>
        <dbReference type="EMBL" id="KAL2915569.1"/>
    </source>
</evidence>
<dbReference type="InterPro" id="IPR018253">
    <property type="entry name" value="DnaJ_domain_CS"/>
</dbReference>
<proteinExistence type="predicted"/>
<keyword evidence="3" id="KW-0862">Zinc</keyword>
<keyword evidence="1" id="KW-0479">Metal-binding</keyword>
<feature type="compositionally biased region" description="Acidic residues" evidence="5">
    <location>
        <begin position="375"/>
        <end position="419"/>
    </location>
</feature>
<dbReference type="Gene3D" id="1.10.287.110">
    <property type="entry name" value="DnaJ domain"/>
    <property type="match status" value="1"/>
</dbReference>
<name>A0ABR4N7Z4_9FUNG</name>
<dbReference type="InterPro" id="IPR036869">
    <property type="entry name" value="J_dom_sf"/>
</dbReference>
<feature type="region of interest" description="Disordered" evidence="5">
    <location>
        <begin position="602"/>
        <end position="623"/>
    </location>
</feature>
<dbReference type="InterPro" id="IPR013087">
    <property type="entry name" value="Znf_C2H2_type"/>
</dbReference>
<dbReference type="PROSITE" id="PS50076">
    <property type="entry name" value="DNAJ_2"/>
    <property type="match status" value="1"/>
</dbReference>
<dbReference type="Pfam" id="PF21884">
    <property type="entry name" value="ZUO1-like_ZHD"/>
    <property type="match status" value="1"/>
</dbReference>
<dbReference type="InterPro" id="IPR051964">
    <property type="entry name" value="Chaperone_stress_response"/>
</dbReference>
<evidence type="ECO:0000256" key="1">
    <source>
        <dbReference type="ARBA" id="ARBA00022723"/>
    </source>
</evidence>
<protein>
    <recommendedName>
        <fullName evidence="10">DnaJ-like protein</fullName>
    </recommendedName>
</protein>
<dbReference type="PRINTS" id="PR00625">
    <property type="entry name" value="JDOMAIN"/>
</dbReference>
<dbReference type="PROSITE" id="PS50157">
    <property type="entry name" value="ZINC_FINGER_C2H2_2"/>
    <property type="match status" value="1"/>
</dbReference>
<dbReference type="PROSITE" id="PS00636">
    <property type="entry name" value="DNAJ_1"/>
    <property type="match status" value="1"/>
</dbReference>
<dbReference type="Pfam" id="PF00226">
    <property type="entry name" value="DnaJ"/>
    <property type="match status" value="1"/>
</dbReference>
<evidence type="ECO:0000256" key="2">
    <source>
        <dbReference type="ARBA" id="ARBA00022771"/>
    </source>
</evidence>
<dbReference type="InterPro" id="IPR022755">
    <property type="entry name" value="Znf_C2H2_jaz"/>
</dbReference>
<dbReference type="SUPFAM" id="SSF57667">
    <property type="entry name" value="beta-beta-alpha zinc fingers"/>
    <property type="match status" value="1"/>
</dbReference>
<dbReference type="SMART" id="SM00355">
    <property type="entry name" value="ZnF_C2H2"/>
    <property type="match status" value="2"/>
</dbReference>
<evidence type="ECO:0000256" key="3">
    <source>
        <dbReference type="ARBA" id="ARBA00022833"/>
    </source>
</evidence>
<feature type="domain" description="C2H2-type" evidence="7">
    <location>
        <begin position="321"/>
        <end position="345"/>
    </location>
</feature>
<comment type="caution">
    <text evidence="8">The sequence shown here is derived from an EMBL/GenBank/DDBJ whole genome shotgun (WGS) entry which is preliminary data.</text>
</comment>
<feature type="region of interest" description="Disordered" evidence="5">
    <location>
        <begin position="74"/>
        <end position="94"/>
    </location>
</feature>
<evidence type="ECO:0000259" key="6">
    <source>
        <dbReference type="PROSITE" id="PS50076"/>
    </source>
</evidence>
<dbReference type="SUPFAM" id="SSF46565">
    <property type="entry name" value="Chaperone J-domain"/>
    <property type="match status" value="1"/>
</dbReference>
<feature type="domain" description="J" evidence="6">
    <location>
        <begin position="3"/>
        <end position="69"/>
    </location>
</feature>
<feature type="compositionally biased region" description="Basic residues" evidence="5">
    <location>
        <begin position="429"/>
        <end position="444"/>
    </location>
</feature>
<dbReference type="Pfam" id="PF12171">
    <property type="entry name" value="zf-C2H2_jaz"/>
    <property type="match status" value="1"/>
</dbReference>
<evidence type="ECO:0000256" key="5">
    <source>
        <dbReference type="SAM" id="MobiDB-lite"/>
    </source>
</evidence>
<keyword evidence="9" id="KW-1185">Reference proteome</keyword>
<dbReference type="InterPro" id="IPR036236">
    <property type="entry name" value="Znf_C2H2_sf"/>
</dbReference>
<accession>A0ABR4N7Z4</accession>
<gene>
    <name evidence="8" type="ORF">HK105_204971</name>
</gene>
<dbReference type="PANTHER" id="PTHR44029:SF1">
    <property type="entry name" value="DNAJ HOMOLOG SUBFAMILY C MEMBER 21"/>
    <property type="match status" value="1"/>
</dbReference>
<feature type="compositionally biased region" description="Gly residues" evidence="5">
    <location>
        <begin position="78"/>
        <end position="90"/>
    </location>
</feature>
<evidence type="ECO:0000256" key="4">
    <source>
        <dbReference type="PROSITE-ProRule" id="PRU00042"/>
    </source>
</evidence>
<dbReference type="InterPro" id="IPR001623">
    <property type="entry name" value="DnaJ_domain"/>
</dbReference>
<dbReference type="InterPro" id="IPR054076">
    <property type="entry name" value="ZUO1-like_ZHD"/>
</dbReference>
<evidence type="ECO:0000259" key="7">
    <source>
        <dbReference type="PROSITE" id="PS50157"/>
    </source>
</evidence>
<dbReference type="EMBL" id="JADGIZ020000023">
    <property type="protein sequence ID" value="KAL2915569.1"/>
    <property type="molecule type" value="Genomic_DNA"/>
</dbReference>
<evidence type="ECO:0008006" key="10">
    <source>
        <dbReference type="Google" id="ProtNLM"/>
    </source>
</evidence>
<dbReference type="Gene3D" id="3.30.160.60">
    <property type="entry name" value="Classic Zinc Finger"/>
    <property type="match status" value="1"/>
</dbReference>
<sequence>MRCYYEVLGVERLATQDELRKAYRRKALLLHPDKNPDRVQEATQEFAEVQTAYEVLSDEQERAWYDSHRDAILRGDGHSGSGGGSGGGHGVNENVTSTEQLMSYFSAACYQSPIPPPAWVAGGRPDATAGESRNFYAVYRSLFERLEREEREAVQTDPDALHDFIVDEQDAGHFGDAATEYEPGVRHFYARFTNFSTVKSFRWFDEYRLADIPDRRVRRLAEKHNKKLRDNARKEFNEAVRNLAAFVKKRDPRVKAFVDESAKVRKEALERARTEAARAAKAERARLAETYKEAEWSKVRDRADMDEVIANADEDLYYDEYACVACGKSFRSERQLANHEQSRKHIETIRRLREELLAEGLDPDEELGLAGEGASDGEEVDGEEGAEQTADADEVDLDDAANGADPDENPGDGDGGDSDSDGRPARAGKQSRKQQRKQAKKQQQRRAADADNDASDAGVAEIQLGVDQVSLSPGDADADAAAPPLQGNSDEDEDVWNTKRGGKAKGGKKKGKTASQGQAQGQAQAQAQAPASGKPGRAKSGASATPSSTPAPAADAAADAGVDALGPGSGKQETALLVCNVCASAFSTRNKLFDHIKATGHALAAAPSVGGGGGGSGKKSKKR</sequence>
<keyword evidence="2 4" id="KW-0863">Zinc-finger</keyword>
<reference evidence="8 9" key="1">
    <citation type="submission" date="2023-09" db="EMBL/GenBank/DDBJ databases">
        <title>Pangenome analysis of Batrachochytrium dendrobatidis and related Chytrids.</title>
        <authorList>
            <person name="Yacoub M.N."/>
            <person name="Stajich J.E."/>
            <person name="James T.Y."/>
        </authorList>
    </citation>
    <scope>NUCLEOTIDE SEQUENCE [LARGE SCALE GENOMIC DNA]</scope>
    <source>
        <strain evidence="8 9">JEL0888</strain>
    </source>
</reference>
<feature type="region of interest" description="Disordered" evidence="5">
    <location>
        <begin position="360"/>
        <end position="570"/>
    </location>
</feature>
<dbReference type="SMART" id="SM00271">
    <property type="entry name" value="DnaJ"/>
    <property type="match status" value="1"/>
</dbReference>
<dbReference type="PANTHER" id="PTHR44029">
    <property type="entry name" value="DNAJ HOMOLOG SUBFAMILY C MEMBER 21"/>
    <property type="match status" value="1"/>
</dbReference>
<organism evidence="8 9">
    <name type="scientific">Polyrhizophydium stewartii</name>
    <dbReference type="NCBI Taxonomy" id="2732419"/>
    <lineage>
        <taxon>Eukaryota</taxon>
        <taxon>Fungi</taxon>
        <taxon>Fungi incertae sedis</taxon>
        <taxon>Chytridiomycota</taxon>
        <taxon>Chytridiomycota incertae sedis</taxon>
        <taxon>Chytridiomycetes</taxon>
        <taxon>Rhizophydiales</taxon>
        <taxon>Rhizophydiales incertae sedis</taxon>
        <taxon>Polyrhizophydium</taxon>
    </lineage>
</organism>
<feature type="compositionally biased region" description="Basic residues" evidence="5">
    <location>
        <begin position="500"/>
        <end position="512"/>
    </location>
</feature>
<dbReference type="Proteomes" id="UP001527925">
    <property type="component" value="Unassembled WGS sequence"/>
</dbReference>
<dbReference type="PROSITE" id="PS00028">
    <property type="entry name" value="ZINC_FINGER_C2H2_1"/>
    <property type="match status" value="2"/>
</dbReference>
<dbReference type="CDD" id="cd06257">
    <property type="entry name" value="DnaJ"/>
    <property type="match status" value="1"/>
</dbReference>